<accession>A0AAN8NAT1</accession>
<dbReference type="Proteomes" id="UP001307849">
    <property type="component" value="Unassembled WGS sequence"/>
</dbReference>
<organism evidence="2 3">
    <name type="scientific">Arthrobotrys conoides</name>
    <dbReference type="NCBI Taxonomy" id="74498"/>
    <lineage>
        <taxon>Eukaryota</taxon>
        <taxon>Fungi</taxon>
        <taxon>Dikarya</taxon>
        <taxon>Ascomycota</taxon>
        <taxon>Pezizomycotina</taxon>
        <taxon>Orbiliomycetes</taxon>
        <taxon>Orbiliales</taxon>
        <taxon>Orbiliaceae</taxon>
        <taxon>Arthrobotrys</taxon>
    </lineage>
</organism>
<name>A0AAN8NAT1_9PEZI</name>
<comment type="caution">
    <text evidence="2">The sequence shown here is derived from an EMBL/GenBank/DDBJ whole genome shotgun (WGS) entry which is preliminary data.</text>
</comment>
<protein>
    <submittedName>
        <fullName evidence="2">Uncharacterized protein</fullName>
    </submittedName>
</protein>
<dbReference type="AlphaFoldDB" id="A0AAN8NAT1"/>
<feature type="region of interest" description="Disordered" evidence="1">
    <location>
        <begin position="518"/>
        <end position="683"/>
    </location>
</feature>
<dbReference type="EMBL" id="JAVHJM010000013">
    <property type="protein sequence ID" value="KAK6499391.1"/>
    <property type="molecule type" value="Genomic_DNA"/>
</dbReference>
<evidence type="ECO:0000313" key="2">
    <source>
        <dbReference type="EMBL" id="KAK6499391.1"/>
    </source>
</evidence>
<reference evidence="2 3" key="1">
    <citation type="submission" date="2019-10" db="EMBL/GenBank/DDBJ databases">
        <authorList>
            <person name="Palmer J.M."/>
        </authorList>
    </citation>
    <scope>NUCLEOTIDE SEQUENCE [LARGE SCALE GENOMIC DNA]</scope>
    <source>
        <strain evidence="2 3">TWF506</strain>
    </source>
</reference>
<evidence type="ECO:0000256" key="1">
    <source>
        <dbReference type="SAM" id="MobiDB-lite"/>
    </source>
</evidence>
<gene>
    <name evidence="2" type="ORF">TWF506_004018</name>
</gene>
<sequence length="683" mass="79911">MESKGPEWVERWKNQGIYPDNPWYPSFVSRSPDGLFDAPLYRCLIELGDFNGAMYWTYKQLRNEVEVELGCDPLTRDIEAEYRIRHFEKFILEVEAMQDRTRFSREYAEEHKDLFFNPLEDLSEQEVEQELRYAAQAVADRKQKLLKLLGKEALNENALNEHVICHEFLSSRHFERQFQKYKGVAFSKTVAKWKKDNEREIQEKNEEDARIDSQAKRTHKDTIIVAYRDFLGLVFPPAWLNREDIDAAIDPVEVRELGMYTADLRARQREVVKAGVHVEYNLQQIEAEDRQLNFWFEVEAIYRRHMAEHLGITAEEVDQQIRKLVKCPEGPHRYDPQHWNTIFQPAGPDWVKEKPSLYSFNAYEAEHLVKKCKEHHLEVQKLEGKAWQLFQVDLSDQSREFALESIRLDIDRRLREWVITRRLITELGYDEWKEKYDTKKEPPRPKDEDLSYTQDEFSQFDDDDLSDSDFAIELEIARINLLRKNLERSGMPQYRMETECDEEEEWYGTSTRKDKLAFAKDDTSARPIATPSVGPEDSLRQGLADSSSLLGGPPSKPRRKIRSLHESLNRPFGPVKQNSKTQSKPQSKPKSKPHSKPNNYGFQSFEEDGTAPYVPTGNPAIERERLRQQQSSLPPPRRQNLTATGQTGGRGPVNLDQWPDFSEIITPGEPISGNERRTRRGFE</sequence>
<feature type="compositionally biased region" description="Low complexity" evidence="1">
    <location>
        <begin position="576"/>
        <end position="586"/>
    </location>
</feature>
<feature type="compositionally biased region" description="Basic and acidic residues" evidence="1">
    <location>
        <begin position="674"/>
        <end position="683"/>
    </location>
</feature>
<evidence type="ECO:0000313" key="3">
    <source>
        <dbReference type="Proteomes" id="UP001307849"/>
    </source>
</evidence>
<proteinExistence type="predicted"/>
<keyword evidence="3" id="KW-1185">Reference proteome</keyword>